<dbReference type="STRING" id="1453497.AT15_01065"/>
<comment type="subunit">
    <text evidence="6">Homodimer.</text>
</comment>
<dbReference type="GO" id="GO:0004791">
    <property type="term" value="F:thioredoxin-disulfide reductase (NADPH) activity"/>
    <property type="evidence" value="ECO:0007669"/>
    <property type="project" value="UniProtKB-UniRule"/>
</dbReference>
<gene>
    <name evidence="9" type="ORF">AT15_01065</name>
</gene>
<keyword evidence="4" id="KW-1015">Disulfide bond</keyword>
<evidence type="ECO:0000256" key="7">
    <source>
        <dbReference type="RuleBase" id="RU003881"/>
    </source>
</evidence>
<dbReference type="InterPro" id="IPR050097">
    <property type="entry name" value="Ferredoxin-NADP_redctase_2"/>
</dbReference>
<comment type="catalytic activity">
    <reaction evidence="6">
        <text>[thioredoxin]-dithiol + NADP(+) = [thioredoxin]-disulfide + NADPH + H(+)</text>
        <dbReference type="Rhea" id="RHEA:20345"/>
        <dbReference type="Rhea" id="RHEA-COMP:10698"/>
        <dbReference type="Rhea" id="RHEA-COMP:10700"/>
        <dbReference type="ChEBI" id="CHEBI:15378"/>
        <dbReference type="ChEBI" id="CHEBI:29950"/>
        <dbReference type="ChEBI" id="CHEBI:50058"/>
        <dbReference type="ChEBI" id="CHEBI:57783"/>
        <dbReference type="ChEBI" id="CHEBI:58349"/>
        <dbReference type="EC" id="1.8.1.9"/>
    </reaction>
</comment>
<reference evidence="9 10" key="1">
    <citation type="submission" date="2014-02" db="EMBL/GenBank/DDBJ databases">
        <title>Kosmotoga genome sequencing.</title>
        <authorList>
            <person name="Pollo S.M."/>
            <person name="Charchuk R."/>
            <person name="Nesbo C.L."/>
        </authorList>
    </citation>
    <scope>NUCLEOTIDE SEQUENCE [LARGE SCALE GENOMIC DNA]</scope>
    <source>
        <strain evidence="9 10">S304</strain>
    </source>
</reference>
<dbReference type="Gene3D" id="3.50.50.60">
    <property type="entry name" value="FAD/NAD(P)-binding domain"/>
    <property type="match status" value="2"/>
</dbReference>
<comment type="cofactor">
    <cofactor evidence="7">
        <name>FAD</name>
        <dbReference type="ChEBI" id="CHEBI:57692"/>
    </cofactor>
    <text evidence="7">Binds 1 FAD per subunit.</text>
</comment>
<dbReference type="PRINTS" id="PR00368">
    <property type="entry name" value="FADPNR"/>
</dbReference>
<dbReference type="InterPro" id="IPR005982">
    <property type="entry name" value="Thioredox_Rdtase"/>
</dbReference>
<evidence type="ECO:0000256" key="5">
    <source>
        <dbReference type="ARBA" id="ARBA00023284"/>
    </source>
</evidence>
<evidence type="ECO:0000256" key="1">
    <source>
        <dbReference type="ARBA" id="ARBA00022630"/>
    </source>
</evidence>
<dbReference type="EC" id="1.8.1.9" evidence="6"/>
<name>A0A176K0K6_9BACT</name>
<dbReference type="InterPro" id="IPR036188">
    <property type="entry name" value="FAD/NAD-bd_sf"/>
</dbReference>
<keyword evidence="5 6" id="KW-0676">Redox-active center</keyword>
<sequence>MAFFDLGSAKQKSTLKEYYDVIIIGGGPGGITAGIYAVQAGLKPLIIERALEGGQVNNTEKVENWPGFPSIGGIELAEKFAEHAREFDVEFLSAEVVNLELADDKKTVILDNGKKVSSKVVVISTGSNPRKLGVPGEKEFIGKGISYCATCDGHFFKDQHIAVIGGGNSALDETLFLTKIARKITIVQNLPKLTADRLLQQRVEATGKVDYIFNSVVEKIEGTDKVEKLILKNTQTGELSELEVSGAFIFIGLTPNTAFLKNKLKLNEYGYIVTDENMETEVPGVYAVGDVREKEVRQIVTAAADGAIAISHAARKYFDEN</sequence>
<proteinExistence type="inferred from homology"/>
<evidence type="ECO:0000313" key="9">
    <source>
        <dbReference type="EMBL" id="OAA30137.1"/>
    </source>
</evidence>
<keyword evidence="3 6" id="KW-0560">Oxidoreductase</keyword>
<dbReference type="PANTHER" id="PTHR48105">
    <property type="entry name" value="THIOREDOXIN REDUCTASE 1-RELATED-RELATED"/>
    <property type="match status" value="1"/>
</dbReference>
<comment type="similarity">
    <text evidence="6">Belongs to the class-II pyridine nucleotide-disulfide oxidoreductase family.</text>
</comment>
<dbReference type="RefSeq" id="WP_068347847.1">
    <property type="nucleotide sequence ID" value="NZ_JFHK01000015.1"/>
</dbReference>
<dbReference type="InterPro" id="IPR023753">
    <property type="entry name" value="FAD/NAD-binding_dom"/>
</dbReference>
<evidence type="ECO:0000256" key="6">
    <source>
        <dbReference type="RuleBase" id="RU003880"/>
    </source>
</evidence>
<dbReference type="PATRIC" id="fig|1453497.3.peg.223"/>
<evidence type="ECO:0000256" key="4">
    <source>
        <dbReference type="ARBA" id="ARBA00023157"/>
    </source>
</evidence>
<keyword evidence="10" id="KW-1185">Reference proteome</keyword>
<dbReference type="GO" id="GO:0019430">
    <property type="term" value="P:removal of superoxide radicals"/>
    <property type="evidence" value="ECO:0007669"/>
    <property type="project" value="UniProtKB-UniRule"/>
</dbReference>
<evidence type="ECO:0000256" key="3">
    <source>
        <dbReference type="ARBA" id="ARBA00023002"/>
    </source>
</evidence>
<dbReference type="InterPro" id="IPR008255">
    <property type="entry name" value="Pyr_nucl-diS_OxRdtase_2_AS"/>
</dbReference>
<dbReference type="AlphaFoldDB" id="A0A176K0K6"/>
<dbReference type="GO" id="GO:0005737">
    <property type="term" value="C:cytoplasm"/>
    <property type="evidence" value="ECO:0007669"/>
    <property type="project" value="InterPro"/>
</dbReference>
<dbReference type="SUPFAM" id="SSF51905">
    <property type="entry name" value="FAD/NAD(P)-binding domain"/>
    <property type="match status" value="1"/>
</dbReference>
<feature type="domain" description="FAD/NAD(P)-binding" evidence="8">
    <location>
        <begin position="19"/>
        <end position="306"/>
    </location>
</feature>
<dbReference type="Pfam" id="PF07992">
    <property type="entry name" value="Pyr_redox_2"/>
    <property type="match status" value="1"/>
</dbReference>
<dbReference type="Proteomes" id="UP000077339">
    <property type="component" value="Unassembled WGS sequence"/>
</dbReference>
<evidence type="ECO:0000256" key="2">
    <source>
        <dbReference type="ARBA" id="ARBA00022827"/>
    </source>
</evidence>
<dbReference type="PROSITE" id="PS00573">
    <property type="entry name" value="PYRIDINE_REDOX_2"/>
    <property type="match status" value="1"/>
</dbReference>
<evidence type="ECO:0000259" key="8">
    <source>
        <dbReference type="Pfam" id="PF07992"/>
    </source>
</evidence>
<dbReference type="OrthoDB" id="9806179at2"/>
<keyword evidence="1 6" id="KW-0285">Flavoprotein</keyword>
<dbReference type="NCBIfam" id="TIGR01292">
    <property type="entry name" value="TRX_reduct"/>
    <property type="match status" value="1"/>
</dbReference>
<keyword evidence="7" id="KW-0521">NADP</keyword>
<organism evidence="9 10">
    <name type="scientific">Kosmotoga arenicorallina S304</name>
    <dbReference type="NCBI Taxonomy" id="1453497"/>
    <lineage>
        <taxon>Bacteria</taxon>
        <taxon>Thermotogati</taxon>
        <taxon>Thermotogota</taxon>
        <taxon>Thermotogae</taxon>
        <taxon>Kosmotogales</taxon>
        <taxon>Kosmotogaceae</taxon>
        <taxon>Kosmotoga</taxon>
    </lineage>
</organism>
<dbReference type="PRINTS" id="PR00469">
    <property type="entry name" value="PNDRDTASEII"/>
</dbReference>
<evidence type="ECO:0000313" key="10">
    <source>
        <dbReference type="Proteomes" id="UP000077339"/>
    </source>
</evidence>
<accession>A0A176K0K6</accession>
<protein>
    <recommendedName>
        <fullName evidence="6">Thioredoxin reductase</fullName>
        <ecNumber evidence="6">1.8.1.9</ecNumber>
    </recommendedName>
</protein>
<comment type="caution">
    <text evidence="9">The sequence shown here is derived from an EMBL/GenBank/DDBJ whole genome shotgun (WGS) entry which is preliminary data.</text>
</comment>
<keyword evidence="2 6" id="KW-0274">FAD</keyword>
<dbReference type="EMBL" id="JFHK01000015">
    <property type="protein sequence ID" value="OAA30137.1"/>
    <property type="molecule type" value="Genomic_DNA"/>
</dbReference>